<name>X1KN48_9ZZZZ</name>
<feature type="non-terminal residue" evidence="1">
    <location>
        <position position="1"/>
    </location>
</feature>
<organism evidence="1">
    <name type="scientific">marine sediment metagenome</name>
    <dbReference type="NCBI Taxonomy" id="412755"/>
    <lineage>
        <taxon>unclassified sequences</taxon>
        <taxon>metagenomes</taxon>
        <taxon>ecological metagenomes</taxon>
    </lineage>
</organism>
<evidence type="ECO:0000313" key="1">
    <source>
        <dbReference type="EMBL" id="GAI08492.1"/>
    </source>
</evidence>
<proteinExistence type="predicted"/>
<comment type="caution">
    <text evidence="1">The sequence shown here is derived from an EMBL/GenBank/DDBJ whole genome shotgun (WGS) entry which is preliminary data.</text>
</comment>
<dbReference type="AlphaFoldDB" id="X1KN48"/>
<sequence>KIEPTNGSQNDNPFNAQIRVKLAKLIIRITFR</sequence>
<protein>
    <submittedName>
        <fullName evidence="1">Uncharacterized protein</fullName>
    </submittedName>
</protein>
<reference evidence="1" key="1">
    <citation type="journal article" date="2014" name="Front. Microbiol.">
        <title>High frequency of phylogenetically diverse reductive dehalogenase-homologous genes in deep subseafloor sedimentary metagenomes.</title>
        <authorList>
            <person name="Kawai M."/>
            <person name="Futagami T."/>
            <person name="Toyoda A."/>
            <person name="Takaki Y."/>
            <person name="Nishi S."/>
            <person name="Hori S."/>
            <person name="Arai W."/>
            <person name="Tsubouchi T."/>
            <person name="Morono Y."/>
            <person name="Uchiyama I."/>
            <person name="Ito T."/>
            <person name="Fujiyama A."/>
            <person name="Inagaki F."/>
            <person name="Takami H."/>
        </authorList>
    </citation>
    <scope>NUCLEOTIDE SEQUENCE</scope>
    <source>
        <strain evidence="1">Expedition CK06-06</strain>
    </source>
</reference>
<accession>X1KN48</accession>
<dbReference type="EMBL" id="BARV01003545">
    <property type="protein sequence ID" value="GAI08492.1"/>
    <property type="molecule type" value="Genomic_DNA"/>
</dbReference>
<gene>
    <name evidence="1" type="ORF">S06H3_08411</name>
</gene>